<comment type="similarity">
    <text evidence="1">Belongs to the universal stress protein A family.</text>
</comment>
<dbReference type="EMBL" id="NAFL01000261">
    <property type="protein sequence ID" value="OSJ30425.1"/>
    <property type="molecule type" value="Genomic_DNA"/>
</dbReference>
<dbReference type="Pfam" id="PF00582">
    <property type="entry name" value="Usp"/>
    <property type="match status" value="1"/>
</dbReference>
<dbReference type="InterPro" id="IPR006016">
    <property type="entry name" value="UspA"/>
</dbReference>
<dbReference type="PANTHER" id="PTHR46268">
    <property type="entry name" value="STRESS RESPONSE PROTEIN NHAX"/>
    <property type="match status" value="1"/>
</dbReference>
<dbReference type="SUPFAM" id="SSF52402">
    <property type="entry name" value="Adenine nucleotide alpha hydrolases-like"/>
    <property type="match status" value="2"/>
</dbReference>
<dbReference type="PRINTS" id="PR01438">
    <property type="entry name" value="UNVRSLSTRESS"/>
</dbReference>
<evidence type="ECO:0000259" key="2">
    <source>
        <dbReference type="Pfam" id="PF00582"/>
    </source>
</evidence>
<dbReference type="RefSeq" id="WP_085402079.1">
    <property type="nucleotide sequence ID" value="NZ_NAFL01000261.1"/>
</dbReference>
<organism evidence="3 4">
    <name type="scientific">Bradyrhizobium japonicum</name>
    <dbReference type="NCBI Taxonomy" id="375"/>
    <lineage>
        <taxon>Bacteria</taxon>
        <taxon>Pseudomonadati</taxon>
        <taxon>Pseudomonadota</taxon>
        <taxon>Alphaproteobacteria</taxon>
        <taxon>Hyphomicrobiales</taxon>
        <taxon>Nitrobacteraceae</taxon>
        <taxon>Bradyrhizobium</taxon>
    </lineage>
</organism>
<proteinExistence type="inferred from homology"/>
<protein>
    <submittedName>
        <fullName evidence="3">Universal stress protein UspA</fullName>
    </submittedName>
</protein>
<accession>A0A1Y2JLW3</accession>
<comment type="caution">
    <text evidence="3">The sequence shown here is derived from an EMBL/GenBank/DDBJ whole genome shotgun (WGS) entry which is preliminary data.</text>
</comment>
<dbReference type="Proteomes" id="UP000193335">
    <property type="component" value="Unassembled WGS sequence"/>
</dbReference>
<name>A0A1Y2JLW3_BRAJP</name>
<evidence type="ECO:0000256" key="1">
    <source>
        <dbReference type="ARBA" id="ARBA00008791"/>
    </source>
</evidence>
<evidence type="ECO:0000313" key="3">
    <source>
        <dbReference type="EMBL" id="OSJ30425.1"/>
    </source>
</evidence>
<gene>
    <name evidence="3" type="ORF">BSZ19_24775</name>
</gene>
<dbReference type="AlphaFoldDB" id="A0A1Y2JLW3"/>
<sequence length="277" mass="30562">MIKDVIVNLEHDIARDRARDFAISVGESFDAHIAGVTFVYVPEFPGYVVPQLQPDMIDQMIEASKKVAMAAIDQFDAAARRSQLSAEHRLLRTTGEGASTMLAKLVRRFDLGVFMQSDTTRVQNDTLIETSLFQSGRPLIVVPYVQKDRLKLDRIVCCWDGSNTAARAINDALPLLLRATSVKLLIVLNEKTKNDGHESRGAQMADHLARHDVKVEVEVIPAPDIDVASAILSYVADCSASLIVMGGYGHARIREFILGGVTRDMLKSMTVPVFMSH</sequence>
<dbReference type="InterPro" id="IPR006015">
    <property type="entry name" value="Universal_stress_UspA"/>
</dbReference>
<dbReference type="Gene3D" id="3.40.50.12370">
    <property type="match status" value="1"/>
</dbReference>
<reference evidence="3 4" key="1">
    <citation type="submission" date="2017-03" db="EMBL/GenBank/DDBJ databases">
        <title>Whole genome sequences of fourteen strains of Bradyrhizobium canariense and one strain of Bradyrhizobium japonicum isolated from Lupinus (Papilionoideae: Genisteae) species in Algeria.</title>
        <authorList>
            <person name="Crovadore J."/>
            <person name="Chekireb D."/>
            <person name="Brachmann A."/>
            <person name="Chablais R."/>
            <person name="Cochard B."/>
            <person name="Lefort F."/>
        </authorList>
    </citation>
    <scope>NUCLEOTIDE SEQUENCE [LARGE SCALE GENOMIC DNA]</scope>
    <source>
        <strain evidence="3 4">UBMA197</strain>
    </source>
</reference>
<dbReference type="CDD" id="cd00293">
    <property type="entry name" value="USP-like"/>
    <property type="match status" value="1"/>
</dbReference>
<dbReference type="PANTHER" id="PTHR46268:SF15">
    <property type="entry name" value="UNIVERSAL STRESS PROTEIN HP_0031"/>
    <property type="match status" value="1"/>
</dbReference>
<evidence type="ECO:0000313" key="4">
    <source>
        <dbReference type="Proteomes" id="UP000193335"/>
    </source>
</evidence>
<feature type="domain" description="UspA" evidence="2">
    <location>
        <begin position="153"/>
        <end position="275"/>
    </location>
</feature>